<keyword evidence="6" id="KW-0460">Magnesium</keyword>
<keyword evidence="3" id="KW-0547">Nucleotide-binding</keyword>
<reference evidence="11" key="1">
    <citation type="submission" date="2016-10" db="EMBL/GenBank/DDBJ databases">
        <authorList>
            <person name="Varghese N."/>
            <person name="Submissions S."/>
        </authorList>
    </citation>
    <scope>NUCLEOTIDE SEQUENCE [LARGE SCALE GENOMIC DNA]</scope>
    <source>
        <strain evidence="11">JCM 10271</strain>
    </source>
</reference>
<organism evidence="10 11">
    <name type="scientific">Roseivivax halotolerans</name>
    <dbReference type="NCBI Taxonomy" id="93684"/>
    <lineage>
        <taxon>Bacteria</taxon>
        <taxon>Pseudomonadati</taxon>
        <taxon>Pseudomonadota</taxon>
        <taxon>Alphaproteobacteria</taxon>
        <taxon>Rhodobacterales</taxon>
        <taxon>Roseobacteraceae</taxon>
        <taxon>Roseivivax</taxon>
    </lineage>
</organism>
<dbReference type="STRING" id="93684.SAMN05421853_104289"/>
<keyword evidence="4 10" id="KW-0418">Kinase</keyword>
<evidence type="ECO:0000256" key="5">
    <source>
        <dbReference type="ARBA" id="ARBA00022840"/>
    </source>
</evidence>
<keyword evidence="7" id="KW-0630">Potassium</keyword>
<keyword evidence="5" id="KW-0067">ATP-binding</keyword>
<dbReference type="PANTHER" id="PTHR10584:SF166">
    <property type="entry name" value="RIBOKINASE"/>
    <property type="match status" value="1"/>
</dbReference>
<evidence type="ECO:0000259" key="9">
    <source>
        <dbReference type="Pfam" id="PF00294"/>
    </source>
</evidence>
<dbReference type="PANTHER" id="PTHR10584">
    <property type="entry name" value="SUGAR KINASE"/>
    <property type="match status" value="1"/>
</dbReference>
<dbReference type="Proteomes" id="UP000243106">
    <property type="component" value="Unassembled WGS sequence"/>
</dbReference>
<evidence type="ECO:0000313" key="10">
    <source>
        <dbReference type="EMBL" id="SFQ38165.1"/>
    </source>
</evidence>
<dbReference type="EMBL" id="FOXV01000004">
    <property type="protein sequence ID" value="SFQ38165.1"/>
    <property type="molecule type" value="Genomic_DNA"/>
</dbReference>
<evidence type="ECO:0000256" key="3">
    <source>
        <dbReference type="ARBA" id="ARBA00022741"/>
    </source>
</evidence>
<protein>
    <submittedName>
        <fullName evidence="10">Ribokinase</fullName>
    </submittedName>
</protein>
<dbReference type="PRINTS" id="PR00990">
    <property type="entry name" value="RIBOKINASE"/>
</dbReference>
<evidence type="ECO:0000256" key="7">
    <source>
        <dbReference type="ARBA" id="ARBA00022958"/>
    </source>
</evidence>
<dbReference type="GO" id="GO:0046872">
    <property type="term" value="F:metal ion binding"/>
    <property type="evidence" value="ECO:0007669"/>
    <property type="project" value="UniProtKB-KW"/>
</dbReference>
<keyword evidence="1" id="KW-0808">Transferase</keyword>
<dbReference type="RefSeq" id="WP_093010512.1">
    <property type="nucleotide sequence ID" value="NZ_FOXV01000004.1"/>
</dbReference>
<dbReference type="GO" id="GO:0006014">
    <property type="term" value="P:D-ribose metabolic process"/>
    <property type="evidence" value="ECO:0007669"/>
    <property type="project" value="InterPro"/>
</dbReference>
<sequence>MANTTAAVVVVGSLHYDIFVEAPHRPAPGETVTGMRWFPKFGGKGGNQAVATAQQDICTLMVSAVGNDGFAEFLLAGLQTGGVDTAHVSRAKDVGTGMSVAISDASGDYGAVIVSGSNLMIDPQQLEVPELWDGATHLILQNEIREETNLVAARAARSRDVTVCLNAAPWRPMSDEFLSLVDILVVNAIEAEAMCGVDVNDLDTAQKAAAALSQRFAYVVVTAGGDGVAFASDADKFAVPGEKVEVISTHGAGDCFIGTLVARLAAGDGFSRALELANRAAARHVSTY</sequence>
<dbReference type="InterPro" id="IPR002139">
    <property type="entry name" value="Ribo/fructo_kinase"/>
</dbReference>
<evidence type="ECO:0000256" key="6">
    <source>
        <dbReference type="ARBA" id="ARBA00022842"/>
    </source>
</evidence>
<dbReference type="InterPro" id="IPR011877">
    <property type="entry name" value="Ribokinase"/>
</dbReference>
<accession>A0A1I5Y1U8</accession>
<evidence type="ECO:0000256" key="2">
    <source>
        <dbReference type="ARBA" id="ARBA00022723"/>
    </source>
</evidence>
<keyword evidence="11" id="KW-1185">Reference proteome</keyword>
<feature type="domain" description="Carbohydrate kinase PfkB" evidence="9">
    <location>
        <begin position="7"/>
        <end position="285"/>
    </location>
</feature>
<dbReference type="Pfam" id="PF00294">
    <property type="entry name" value="PfkB"/>
    <property type="match status" value="1"/>
</dbReference>
<dbReference type="Gene3D" id="3.40.1190.20">
    <property type="match status" value="1"/>
</dbReference>
<evidence type="ECO:0000313" key="11">
    <source>
        <dbReference type="Proteomes" id="UP000243106"/>
    </source>
</evidence>
<evidence type="ECO:0000256" key="4">
    <source>
        <dbReference type="ARBA" id="ARBA00022777"/>
    </source>
</evidence>
<gene>
    <name evidence="10" type="ORF">SAMN05421853_104289</name>
</gene>
<keyword evidence="2" id="KW-0479">Metal-binding</keyword>
<dbReference type="GO" id="GO:0004747">
    <property type="term" value="F:ribokinase activity"/>
    <property type="evidence" value="ECO:0007669"/>
    <property type="project" value="InterPro"/>
</dbReference>
<dbReference type="InterPro" id="IPR011611">
    <property type="entry name" value="PfkB_dom"/>
</dbReference>
<keyword evidence="8" id="KW-0119">Carbohydrate metabolism</keyword>
<dbReference type="AlphaFoldDB" id="A0A1I5Y1U8"/>
<dbReference type="GO" id="GO:0005524">
    <property type="term" value="F:ATP binding"/>
    <property type="evidence" value="ECO:0007669"/>
    <property type="project" value="UniProtKB-KW"/>
</dbReference>
<dbReference type="SUPFAM" id="SSF53613">
    <property type="entry name" value="Ribokinase-like"/>
    <property type="match status" value="1"/>
</dbReference>
<evidence type="ECO:0000256" key="1">
    <source>
        <dbReference type="ARBA" id="ARBA00022679"/>
    </source>
</evidence>
<dbReference type="CDD" id="cd01174">
    <property type="entry name" value="ribokinase"/>
    <property type="match status" value="1"/>
</dbReference>
<proteinExistence type="predicted"/>
<dbReference type="InterPro" id="IPR029056">
    <property type="entry name" value="Ribokinase-like"/>
</dbReference>
<evidence type="ECO:0000256" key="8">
    <source>
        <dbReference type="ARBA" id="ARBA00023277"/>
    </source>
</evidence>
<name>A0A1I5Y1U8_9RHOB</name>